<evidence type="ECO:0000313" key="1">
    <source>
        <dbReference type="EMBL" id="KAG0690439.1"/>
    </source>
</evidence>
<gene>
    <name evidence="1" type="primary">MTC2</name>
    <name evidence="1" type="ORF">C6P40_002932</name>
</gene>
<name>A0A9P7BHS2_9ASCO</name>
<keyword evidence="2" id="KW-1185">Reference proteome</keyword>
<accession>A0A9P7BHS2</accession>
<dbReference type="AlphaFoldDB" id="A0A9P7BHS2"/>
<evidence type="ECO:0000313" key="2">
    <source>
        <dbReference type="Proteomes" id="UP000697127"/>
    </source>
</evidence>
<proteinExistence type="predicted"/>
<dbReference type="Proteomes" id="UP000697127">
    <property type="component" value="Unassembled WGS sequence"/>
</dbReference>
<organism evidence="1 2">
    <name type="scientific">Pichia californica</name>
    <dbReference type="NCBI Taxonomy" id="460514"/>
    <lineage>
        <taxon>Eukaryota</taxon>
        <taxon>Fungi</taxon>
        <taxon>Dikarya</taxon>
        <taxon>Ascomycota</taxon>
        <taxon>Saccharomycotina</taxon>
        <taxon>Pichiomycetes</taxon>
        <taxon>Pichiales</taxon>
        <taxon>Pichiaceae</taxon>
        <taxon>Pichia</taxon>
    </lineage>
</organism>
<comment type="caution">
    <text evidence="1">The sequence shown here is derived from an EMBL/GenBank/DDBJ whole genome shotgun (WGS) entry which is preliminary data.</text>
</comment>
<reference evidence="1" key="1">
    <citation type="submission" date="2020-11" db="EMBL/GenBank/DDBJ databases">
        <title>Kefir isolates.</title>
        <authorList>
            <person name="Marcisauskas S."/>
            <person name="Kim Y."/>
            <person name="Blasche S."/>
        </authorList>
    </citation>
    <scope>NUCLEOTIDE SEQUENCE</scope>
    <source>
        <strain evidence="1">Olga-1</strain>
    </source>
</reference>
<sequence>MVELQDVTDPHATVKKILKILQGWPINSQVTPVPTDGGASVFSLMNMTLENQRSLYKEVRKQKYPLVLVSSTDFQLDKKLETLLLLNYRDNNNNNINDLSNPSVKPFKFTNLEEIKARVKNITITTEVITYIYDLIIEVRYSRFIKGGIPTYIISDLTDFIKFKAFTLKIGFVTPVLVKTCFKIMLPLRLHLIEPSEDPSLLYGSNPILVRQLVNVIDVNDVIDIAIANVKPPI</sequence>
<dbReference type="EMBL" id="PUHW01000032">
    <property type="protein sequence ID" value="KAG0690439.1"/>
    <property type="molecule type" value="Genomic_DNA"/>
</dbReference>
<protein>
    <submittedName>
        <fullName evidence="1">Mtc2p</fullName>
    </submittedName>
</protein>